<gene>
    <name evidence="1" type="ORF">S06H3_20980</name>
</gene>
<name>X1LKC9_9ZZZZ</name>
<accession>X1LKC9</accession>
<protein>
    <submittedName>
        <fullName evidence="1">Uncharacterized protein</fullName>
    </submittedName>
</protein>
<proteinExistence type="predicted"/>
<reference evidence="1" key="1">
    <citation type="journal article" date="2014" name="Front. Microbiol.">
        <title>High frequency of phylogenetically diverse reductive dehalogenase-homologous genes in deep subseafloor sedimentary metagenomes.</title>
        <authorList>
            <person name="Kawai M."/>
            <person name="Futagami T."/>
            <person name="Toyoda A."/>
            <person name="Takaki Y."/>
            <person name="Nishi S."/>
            <person name="Hori S."/>
            <person name="Arai W."/>
            <person name="Tsubouchi T."/>
            <person name="Morono Y."/>
            <person name="Uchiyama I."/>
            <person name="Ito T."/>
            <person name="Fujiyama A."/>
            <person name="Inagaki F."/>
            <person name="Takami H."/>
        </authorList>
    </citation>
    <scope>NUCLEOTIDE SEQUENCE</scope>
    <source>
        <strain evidence="1">Expedition CK06-06</strain>
    </source>
</reference>
<comment type="caution">
    <text evidence="1">The sequence shown here is derived from an EMBL/GenBank/DDBJ whole genome shotgun (WGS) entry which is preliminary data.</text>
</comment>
<sequence length="87" mass="9189">IAETPAAPISGLIFSFMNRLAICTAQIPPAVQITKAIAANTMMAKVLILRNTTAGIKDPTVKAKRIVSISTNIVLADWANLSVTPQT</sequence>
<dbReference type="AlphaFoldDB" id="X1LKC9"/>
<feature type="non-terminal residue" evidence="1">
    <location>
        <position position="1"/>
    </location>
</feature>
<dbReference type="EMBL" id="BARV01010944">
    <property type="protein sequence ID" value="GAI02845.1"/>
    <property type="molecule type" value="Genomic_DNA"/>
</dbReference>
<organism evidence="1">
    <name type="scientific">marine sediment metagenome</name>
    <dbReference type="NCBI Taxonomy" id="412755"/>
    <lineage>
        <taxon>unclassified sequences</taxon>
        <taxon>metagenomes</taxon>
        <taxon>ecological metagenomes</taxon>
    </lineage>
</organism>
<evidence type="ECO:0000313" key="1">
    <source>
        <dbReference type="EMBL" id="GAI02845.1"/>
    </source>
</evidence>